<dbReference type="Proteomes" id="UP001595807">
    <property type="component" value="Unassembled WGS sequence"/>
</dbReference>
<evidence type="ECO:0000313" key="3">
    <source>
        <dbReference type="Proteomes" id="UP001595807"/>
    </source>
</evidence>
<gene>
    <name evidence="2" type="ORF">ACFORF_10745</name>
</gene>
<keyword evidence="1" id="KW-0472">Membrane</keyword>
<keyword evidence="1" id="KW-1133">Transmembrane helix</keyword>
<feature type="transmembrane region" description="Helical" evidence="1">
    <location>
        <begin position="29"/>
        <end position="49"/>
    </location>
</feature>
<keyword evidence="1" id="KW-0812">Transmembrane</keyword>
<feature type="transmembrane region" description="Helical" evidence="1">
    <location>
        <begin position="174"/>
        <end position="204"/>
    </location>
</feature>
<evidence type="ECO:0000313" key="2">
    <source>
        <dbReference type="EMBL" id="MFC3929026.1"/>
    </source>
</evidence>
<accession>A0ABV8CXX9</accession>
<keyword evidence="3" id="KW-1185">Reference proteome</keyword>
<proteinExistence type="predicted"/>
<dbReference type="RefSeq" id="WP_380428080.1">
    <property type="nucleotide sequence ID" value="NZ_JBHRZV010000053.1"/>
</dbReference>
<sequence length="289" mass="32245">MPSYSFPISIFMDMLKPLQIFANRCSVKIWQVLVTAIVLNGLILAPSIFRYSRLTSYDMDAIMPSNLNALTEDTYKILQEGTIKAGKYSGESDLIQSGQSIVATLPSQANLESIRLSGKYSLVLTETQWQFYYPSGRKLSAQVIGSKNLKDLDSLSSVREFVSHQWFMSYRKSVLIYLALMSLAVFFTETLLVLVGGAVVLMLFQKTRQTFLGHFSEALGLIMGCLVFPSVIVLLCNLLGLIQSPWGLAAIQLLGTIAMILWVALLTNFKDQILIEKQEMIDLDSLEEG</sequence>
<evidence type="ECO:0000256" key="1">
    <source>
        <dbReference type="SAM" id="Phobius"/>
    </source>
</evidence>
<protein>
    <recommendedName>
        <fullName evidence="4">DUF1189 domain-containing protein</fullName>
    </recommendedName>
</protein>
<dbReference type="EMBL" id="JBHRZV010000053">
    <property type="protein sequence ID" value="MFC3929026.1"/>
    <property type="molecule type" value="Genomic_DNA"/>
</dbReference>
<organism evidence="2 3">
    <name type="scientific">Streptococcus caprae</name>
    <dbReference type="NCBI Taxonomy" id="1640501"/>
    <lineage>
        <taxon>Bacteria</taxon>
        <taxon>Bacillati</taxon>
        <taxon>Bacillota</taxon>
        <taxon>Bacilli</taxon>
        <taxon>Lactobacillales</taxon>
        <taxon>Streptococcaceae</taxon>
        <taxon>Streptococcus</taxon>
    </lineage>
</organism>
<feature type="transmembrane region" description="Helical" evidence="1">
    <location>
        <begin position="246"/>
        <end position="267"/>
    </location>
</feature>
<evidence type="ECO:0008006" key="4">
    <source>
        <dbReference type="Google" id="ProtNLM"/>
    </source>
</evidence>
<reference evidence="3" key="1">
    <citation type="journal article" date="2019" name="Int. J. Syst. Evol. Microbiol.">
        <title>The Global Catalogue of Microorganisms (GCM) 10K type strain sequencing project: providing services to taxonomists for standard genome sequencing and annotation.</title>
        <authorList>
            <consortium name="The Broad Institute Genomics Platform"/>
            <consortium name="The Broad Institute Genome Sequencing Center for Infectious Disease"/>
            <person name="Wu L."/>
            <person name="Ma J."/>
        </authorList>
    </citation>
    <scope>NUCLEOTIDE SEQUENCE [LARGE SCALE GENOMIC DNA]</scope>
    <source>
        <strain evidence="3">CCUG 67170</strain>
    </source>
</reference>
<name>A0ABV8CXX9_9STRE</name>
<comment type="caution">
    <text evidence="2">The sequence shown here is derived from an EMBL/GenBank/DDBJ whole genome shotgun (WGS) entry which is preliminary data.</text>
</comment>
<feature type="transmembrane region" description="Helical" evidence="1">
    <location>
        <begin position="216"/>
        <end position="240"/>
    </location>
</feature>